<dbReference type="EMBL" id="JBBHLI010000008">
    <property type="protein sequence ID" value="MEK9502019.1"/>
    <property type="molecule type" value="Genomic_DNA"/>
</dbReference>
<dbReference type="Gene3D" id="1.20.1540.10">
    <property type="entry name" value="Rhomboid-like"/>
    <property type="match status" value="1"/>
</dbReference>
<keyword evidence="9" id="KW-0645">Protease</keyword>
<evidence type="ECO:0000256" key="3">
    <source>
        <dbReference type="ARBA" id="ARBA00022692"/>
    </source>
</evidence>
<name>A0ABU9EBD4_9BACT</name>
<dbReference type="Pfam" id="PF01694">
    <property type="entry name" value="Rhomboid"/>
    <property type="match status" value="1"/>
</dbReference>
<feature type="transmembrane region" description="Helical" evidence="7">
    <location>
        <begin position="163"/>
        <end position="182"/>
    </location>
</feature>
<evidence type="ECO:0000256" key="6">
    <source>
        <dbReference type="ARBA" id="ARBA00023136"/>
    </source>
</evidence>
<dbReference type="InterPro" id="IPR022764">
    <property type="entry name" value="Peptidase_S54_rhomboid_dom"/>
</dbReference>
<feature type="transmembrane region" description="Helical" evidence="7">
    <location>
        <begin position="12"/>
        <end position="31"/>
    </location>
</feature>
<feature type="transmembrane region" description="Helical" evidence="7">
    <location>
        <begin position="51"/>
        <end position="72"/>
    </location>
</feature>
<evidence type="ECO:0000256" key="2">
    <source>
        <dbReference type="ARBA" id="ARBA00009045"/>
    </source>
</evidence>
<dbReference type="PANTHER" id="PTHR43731">
    <property type="entry name" value="RHOMBOID PROTEASE"/>
    <property type="match status" value="1"/>
</dbReference>
<evidence type="ECO:0000256" key="5">
    <source>
        <dbReference type="ARBA" id="ARBA00022989"/>
    </source>
</evidence>
<gene>
    <name evidence="9" type="ORF">WI372_13580</name>
</gene>
<dbReference type="InterPro" id="IPR035952">
    <property type="entry name" value="Rhomboid-like_sf"/>
</dbReference>
<evidence type="ECO:0000256" key="7">
    <source>
        <dbReference type="SAM" id="Phobius"/>
    </source>
</evidence>
<accession>A0ABU9EBD4</accession>
<protein>
    <submittedName>
        <fullName evidence="9">Rhomboid family intramembrane serine protease</fullName>
        <ecNumber evidence="9">3.4.21.-</ecNumber>
    </submittedName>
</protein>
<sequence>MMSMLTPWVRRLLIANVAIFVLSAYFLPYLYRDFVLIPELLWQRPWTGISYMFLHGGWSHLLFNMIGLFFFGPRLEQRLGGPDFLKLYFLAGFGGAAFSFLFEPGAAVVGASGAIYGILLGFAMIWPRERIYIWGVLPVEAWILVSIMVGASVYMGFGGSGGNTAHFAHLGGLAFAFAYLKWRDFRRGSAQRDFKRRMEQAAEPSAGLSDRAQLARWGTIRLDGLHELNREEVSHLLEKAKLLGPRGLTPTERQFLDRMAGPSGGR</sequence>
<keyword evidence="10" id="KW-1185">Reference proteome</keyword>
<feature type="transmembrane region" description="Helical" evidence="7">
    <location>
        <begin position="108"/>
        <end position="126"/>
    </location>
</feature>
<feature type="transmembrane region" description="Helical" evidence="7">
    <location>
        <begin position="133"/>
        <end position="157"/>
    </location>
</feature>
<organism evidence="9 10">
    <name type="scientific">Gaopeijia maritima</name>
    <dbReference type="NCBI Taxonomy" id="3119007"/>
    <lineage>
        <taxon>Bacteria</taxon>
        <taxon>Pseudomonadati</taxon>
        <taxon>Gemmatimonadota</taxon>
        <taxon>Longimicrobiia</taxon>
        <taxon>Gaopeijiales</taxon>
        <taxon>Gaopeijiaceae</taxon>
        <taxon>Gaopeijia</taxon>
    </lineage>
</organism>
<feature type="transmembrane region" description="Helical" evidence="7">
    <location>
        <begin position="84"/>
        <end position="102"/>
    </location>
</feature>
<evidence type="ECO:0000256" key="1">
    <source>
        <dbReference type="ARBA" id="ARBA00004141"/>
    </source>
</evidence>
<comment type="similarity">
    <text evidence="2">Belongs to the peptidase S54 family.</text>
</comment>
<keyword evidence="4 9" id="KW-0378">Hydrolase</keyword>
<dbReference type="InterPro" id="IPR050925">
    <property type="entry name" value="Rhomboid_protease_S54"/>
</dbReference>
<dbReference type="GO" id="GO:0008233">
    <property type="term" value="F:peptidase activity"/>
    <property type="evidence" value="ECO:0007669"/>
    <property type="project" value="UniProtKB-KW"/>
</dbReference>
<keyword evidence="3 7" id="KW-0812">Transmembrane</keyword>
<evidence type="ECO:0000256" key="4">
    <source>
        <dbReference type="ARBA" id="ARBA00022801"/>
    </source>
</evidence>
<keyword evidence="6 7" id="KW-0472">Membrane</keyword>
<dbReference type="SUPFAM" id="SSF144091">
    <property type="entry name" value="Rhomboid-like"/>
    <property type="match status" value="1"/>
</dbReference>
<dbReference type="GO" id="GO:0006508">
    <property type="term" value="P:proteolysis"/>
    <property type="evidence" value="ECO:0007669"/>
    <property type="project" value="UniProtKB-KW"/>
</dbReference>
<evidence type="ECO:0000313" key="9">
    <source>
        <dbReference type="EMBL" id="MEK9502019.1"/>
    </source>
</evidence>
<dbReference type="EC" id="3.4.21.-" evidence="9"/>
<proteinExistence type="inferred from homology"/>
<keyword evidence="5 7" id="KW-1133">Transmembrane helix</keyword>
<comment type="subcellular location">
    <subcellularLocation>
        <location evidence="1">Membrane</location>
        <topology evidence="1">Multi-pass membrane protein</topology>
    </subcellularLocation>
</comment>
<reference evidence="9 10" key="1">
    <citation type="submission" date="2024-02" db="EMBL/GenBank/DDBJ databases">
        <title>A novel Gemmatimonadota bacterium.</title>
        <authorList>
            <person name="Du Z.-J."/>
            <person name="Ye Y.-Q."/>
        </authorList>
    </citation>
    <scope>NUCLEOTIDE SEQUENCE [LARGE SCALE GENOMIC DNA]</scope>
    <source>
        <strain evidence="9 10">DH-20</strain>
    </source>
</reference>
<comment type="caution">
    <text evidence="9">The sequence shown here is derived from an EMBL/GenBank/DDBJ whole genome shotgun (WGS) entry which is preliminary data.</text>
</comment>
<dbReference type="Proteomes" id="UP001484239">
    <property type="component" value="Unassembled WGS sequence"/>
</dbReference>
<evidence type="ECO:0000259" key="8">
    <source>
        <dbReference type="Pfam" id="PF01694"/>
    </source>
</evidence>
<evidence type="ECO:0000313" key="10">
    <source>
        <dbReference type="Proteomes" id="UP001484239"/>
    </source>
</evidence>
<dbReference type="PANTHER" id="PTHR43731:SF14">
    <property type="entry name" value="PRESENILIN-ASSOCIATED RHOMBOID-LIKE PROTEIN, MITOCHONDRIAL"/>
    <property type="match status" value="1"/>
</dbReference>
<feature type="domain" description="Peptidase S54 rhomboid" evidence="8">
    <location>
        <begin position="45"/>
        <end position="179"/>
    </location>
</feature>
<dbReference type="RefSeq" id="WP_405280660.1">
    <property type="nucleotide sequence ID" value="NZ_CP144380.1"/>
</dbReference>